<evidence type="ECO:0000313" key="1">
    <source>
        <dbReference type="EMBL" id="OMO91357.1"/>
    </source>
</evidence>
<dbReference type="InterPro" id="IPR007528">
    <property type="entry name" value="RINT1_Tip20"/>
</dbReference>
<name>A0A1R3J991_COCAP</name>
<reference evidence="1 2" key="1">
    <citation type="submission" date="2013-09" db="EMBL/GenBank/DDBJ databases">
        <title>Corchorus capsularis genome sequencing.</title>
        <authorList>
            <person name="Alam M."/>
            <person name="Haque M.S."/>
            <person name="Islam M.S."/>
            <person name="Emdad E.M."/>
            <person name="Islam M.M."/>
            <person name="Ahmed B."/>
            <person name="Halim A."/>
            <person name="Hossen Q.M.M."/>
            <person name="Hossain M.Z."/>
            <person name="Ahmed R."/>
            <person name="Khan M.M."/>
            <person name="Islam R."/>
            <person name="Rashid M.M."/>
            <person name="Khan S.A."/>
            <person name="Rahman M.S."/>
            <person name="Alam M."/>
        </authorList>
    </citation>
    <scope>NUCLEOTIDE SEQUENCE [LARGE SCALE GENOMIC DNA]</scope>
    <source>
        <strain evidence="2">cv. CVL-1</strain>
        <tissue evidence="1">Whole seedling</tissue>
    </source>
</reference>
<organism evidence="1 2">
    <name type="scientific">Corchorus capsularis</name>
    <name type="common">Jute</name>
    <dbReference type="NCBI Taxonomy" id="210143"/>
    <lineage>
        <taxon>Eukaryota</taxon>
        <taxon>Viridiplantae</taxon>
        <taxon>Streptophyta</taxon>
        <taxon>Embryophyta</taxon>
        <taxon>Tracheophyta</taxon>
        <taxon>Spermatophyta</taxon>
        <taxon>Magnoliopsida</taxon>
        <taxon>eudicotyledons</taxon>
        <taxon>Gunneridae</taxon>
        <taxon>Pentapetalae</taxon>
        <taxon>rosids</taxon>
        <taxon>malvids</taxon>
        <taxon>Malvales</taxon>
        <taxon>Malvaceae</taxon>
        <taxon>Grewioideae</taxon>
        <taxon>Apeibeae</taxon>
        <taxon>Corchorus</taxon>
    </lineage>
</organism>
<comment type="caution">
    <text evidence="1">The sequence shown here is derived from an EMBL/GenBank/DDBJ whole genome shotgun (WGS) entry which is preliminary data.</text>
</comment>
<accession>A0A1R3J991</accession>
<protein>
    <submittedName>
        <fullName evidence="1">RINT-1 / TIP-1 family protein</fullName>
    </submittedName>
</protein>
<dbReference type="STRING" id="210143.A0A1R3J991"/>
<gene>
    <name evidence="1" type="ORF">CCACVL1_07146</name>
</gene>
<dbReference type="AlphaFoldDB" id="A0A1R3J991"/>
<sequence>MEGCRHRHRHRHRHQENLILPKVGKLHRPHSEYLDQQFKTQRDVSSSSSSCLLSEWTNHCSELDAILLHLRTNLSQSALSWISRSFRAKSCLLNLNLALYSSSPDATASQSHTMQRILGEQLPRLTLHLRQIHNIRQYLETALCLEALVGDLEDAVFSSGNAPTVNMFTKLSTSMTLQDFGLKQERLFQAIKAMNDIEEIIINVEKSQQWHHLSQSVDHRVDRTLSVVRPEALAEHRVLLASLGWPPNLLTSKVEDGGISELPNPLVQMHGDEKKFYAQSFQVLCSLQKLQRRREVRKFVTLSQKECDKHLWPIDELVSPIAERMEYHFLKWAEQPEFIFALVYKMTRDYIVGVSDILQPLIDAARLSSYSANEAWVSAMVHMLSGFLTKMIFPDLAERYKEKDMKLEVMSLWLHLVDLMVGFDKRMRSLLRSETCLFLPDAERYPVISRGISVLIIFCDRPDWLKIWAKIELKDGWKKLKAELKDARAWLIDDKHRVDIDGSTVSENFLLASREDYKAPLISESAVRIAQGMIDRSRTLPAILARVKFVRLTVARFFWYFSKLLLMHCKNAELSPENSDAGALVRVCQSINAARYVESKLQEWSDDVSFSEMKIAEENSNIQKEEKGVGDGCFFEEEIEGFAELETNLLMEVIAVLLRQFENLTLGFNHNIDMDENLTPNIDSAAIKLTVSSGFIEALDTLRNQLHFLKLNLNAKDFSDSWRSVADGLDHFISGNIFASDVQFSRKQTHQFSTDMHALFLVFQPFCARPEAFFPCIRDILRLLTISKEEVNQLLVALTSTKCDKYVQCYGSYHLSIDQLNKILRSRKF</sequence>
<keyword evidence="2" id="KW-1185">Reference proteome</keyword>
<dbReference type="Pfam" id="PF04437">
    <property type="entry name" value="RINT1_TIP1"/>
    <property type="match status" value="1"/>
</dbReference>
<dbReference type="EMBL" id="AWWV01008334">
    <property type="protein sequence ID" value="OMO91357.1"/>
    <property type="molecule type" value="Genomic_DNA"/>
</dbReference>
<dbReference type="GO" id="GO:0060628">
    <property type="term" value="P:regulation of ER to Golgi vesicle-mediated transport"/>
    <property type="evidence" value="ECO:0007669"/>
    <property type="project" value="TreeGrafter"/>
</dbReference>
<dbReference type="PANTHER" id="PTHR13520:SF0">
    <property type="entry name" value="RAD50-INTERACTING PROTEIN 1"/>
    <property type="match status" value="1"/>
</dbReference>
<dbReference type="PROSITE" id="PS51386">
    <property type="entry name" value="RINT1_TIP20"/>
    <property type="match status" value="1"/>
</dbReference>
<dbReference type="OMA" id="LEYHFAK"/>
<proteinExistence type="predicted"/>
<dbReference type="GO" id="GO:0006888">
    <property type="term" value="P:endoplasmic reticulum to Golgi vesicle-mediated transport"/>
    <property type="evidence" value="ECO:0007669"/>
    <property type="project" value="InterPro"/>
</dbReference>
<dbReference type="GO" id="GO:0070939">
    <property type="term" value="C:Dsl1/NZR complex"/>
    <property type="evidence" value="ECO:0007669"/>
    <property type="project" value="InterPro"/>
</dbReference>
<dbReference type="PANTHER" id="PTHR13520">
    <property type="entry name" value="RAD50-INTERACTING PROTEIN 1 RINT-1"/>
    <property type="match status" value="1"/>
</dbReference>
<dbReference type="OrthoDB" id="2189254at2759"/>
<dbReference type="Proteomes" id="UP000188268">
    <property type="component" value="Unassembled WGS sequence"/>
</dbReference>
<dbReference type="Gramene" id="OMO91357">
    <property type="protein sequence ID" value="OMO91357"/>
    <property type="gene ID" value="CCACVL1_07146"/>
</dbReference>
<dbReference type="GO" id="GO:0006890">
    <property type="term" value="P:retrograde vesicle-mediated transport, Golgi to endoplasmic reticulum"/>
    <property type="evidence" value="ECO:0007669"/>
    <property type="project" value="InterPro"/>
</dbReference>
<evidence type="ECO:0000313" key="2">
    <source>
        <dbReference type="Proteomes" id="UP000188268"/>
    </source>
</evidence>